<feature type="domain" description="Transcriptional repressor PaaX-like C-terminal" evidence="2">
    <location>
        <begin position="194"/>
        <end position="276"/>
    </location>
</feature>
<dbReference type="Pfam" id="PF08223">
    <property type="entry name" value="PaaX_C"/>
    <property type="match status" value="1"/>
</dbReference>
<comment type="caution">
    <text evidence="4">The sequence shown here is derived from an EMBL/GenBank/DDBJ whole genome shotgun (WGS) entry which is preliminary data.</text>
</comment>
<dbReference type="EMBL" id="VJZA01000017">
    <property type="protein sequence ID" value="TVT22551.1"/>
    <property type="molecule type" value="Genomic_DNA"/>
</dbReference>
<feature type="domain" description="Transcriptional repressor PaaX-like central Cas2-like" evidence="3">
    <location>
        <begin position="109"/>
        <end position="190"/>
    </location>
</feature>
<dbReference type="PANTHER" id="PTHR30319:SF1">
    <property type="entry name" value="TRANSCRIPTIONAL REPRESSOR PAAX"/>
    <property type="match status" value="1"/>
</dbReference>
<proteinExistence type="predicted"/>
<dbReference type="InterPro" id="IPR012906">
    <property type="entry name" value="PaaX-like_N"/>
</dbReference>
<dbReference type="Gene3D" id="1.20.58.1460">
    <property type="match status" value="1"/>
</dbReference>
<protein>
    <submittedName>
        <fullName evidence="4">PaaX family transcriptional regulator</fullName>
    </submittedName>
</protein>
<dbReference type="InterPro" id="IPR036388">
    <property type="entry name" value="WH-like_DNA-bd_sf"/>
</dbReference>
<evidence type="ECO:0000259" key="3">
    <source>
        <dbReference type="Pfam" id="PF20803"/>
    </source>
</evidence>
<dbReference type="InterPro" id="IPR013225">
    <property type="entry name" value="PaaX_C"/>
</dbReference>
<accession>A0A558AE64</accession>
<feature type="domain" description="Transcriptional repressor PaaX-like N-terminal" evidence="1">
    <location>
        <begin position="20"/>
        <end position="86"/>
    </location>
</feature>
<dbReference type="InterPro" id="IPR011965">
    <property type="entry name" value="PaaX_trns_reg"/>
</dbReference>
<dbReference type="Gene3D" id="3.30.70.2650">
    <property type="match status" value="1"/>
</dbReference>
<dbReference type="OrthoDB" id="2270427at2"/>
<keyword evidence="5" id="KW-1185">Reference proteome</keyword>
<dbReference type="PIRSF" id="PIRSF020623">
    <property type="entry name" value="PaaX"/>
    <property type="match status" value="1"/>
</dbReference>
<reference evidence="4 5" key="1">
    <citation type="submission" date="2019-07" db="EMBL/GenBank/DDBJ databases">
        <title>New species of Amycolatopsis and Streptomyces.</title>
        <authorList>
            <person name="Duangmal K."/>
            <person name="Teo W.F.A."/>
            <person name="Lipun K."/>
        </authorList>
    </citation>
    <scope>NUCLEOTIDE SEQUENCE [LARGE SCALE GENOMIC DNA]</scope>
    <source>
        <strain evidence="4 5">JCM 30562</strain>
    </source>
</reference>
<evidence type="ECO:0000313" key="4">
    <source>
        <dbReference type="EMBL" id="TVT22551.1"/>
    </source>
</evidence>
<dbReference type="Pfam" id="PF20803">
    <property type="entry name" value="PaaX_M"/>
    <property type="match status" value="1"/>
</dbReference>
<organism evidence="4 5">
    <name type="scientific">Amycolatopsis acidiphila</name>
    <dbReference type="NCBI Taxonomy" id="715473"/>
    <lineage>
        <taxon>Bacteria</taxon>
        <taxon>Bacillati</taxon>
        <taxon>Actinomycetota</taxon>
        <taxon>Actinomycetes</taxon>
        <taxon>Pseudonocardiales</taxon>
        <taxon>Pseudonocardiaceae</taxon>
        <taxon>Amycolatopsis</taxon>
    </lineage>
</organism>
<evidence type="ECO:0000259" key="2">
    <source>
        <dbReference type="Pfam" id="PF08223"/>
    </source>
</evidence>
<sequence length="285" mass="32283">MGDAAARPTVSRRREVSHTSARSLLMTVLGEFVLPRGRPVWTSTLVDVLAMFGVEEKSARQALARTAAEGWLVSERVGRRVRWSLTPPGRRLLSEGAERIYGFGRDGGEWDGRWLMLLVSVPETKRDLRHSLRTRLTWAGFGSPTPGVWISADTSRQDEADSIVRELGLDREAMSFVASYGKIGDEDAMVSRAWDLTALEERYEGFIDEFTGPRPATGDEVLHAQTRLVHEWRRFPFLDPQLPVRLLPANWSGVQAAELFHRKHVEWRAIAQQHWELRTAEEEAA</sequence>
<dbReference type="PANTHER" id="PTHR30319">
    <property type="entry name" value="PHENYLACETIC ACID REGULATOR-RELATED TRANSCRIPTIONAL REPRESSOR"/>
    <property type="match status" value="1"/>
</dbReference>
<dbReference type="InterPro" id="IPR048846">
    <property type="entry name" value="PaaX-like_central"/>
</dbReference>
<dbReference type="AlphaFoldDB" id="A0A558AE64"/>
<evidence type="ECO:0000259" key="1">
    <source>
        <dbReference type="Pfam" id="PF07848"/>
    </source>
</evidence>
<dbReference type="Pfam" id="PF07848">
    <property type="entry name" value="PaaX"/>
    <property type="match status" value="1"/>
</dbReference>
<dbReference type="RefSeq" id="WP_144638005.1">
    <property type="nucleotide sequence ID" value="NZ_BNAX01000007.1"/>
</dbReference>
<name>A0A558AE64_9PSEU</name>
<dbReference type="GO" id="GO:0006351">
    <property type="term" value="P:DNA-templated transcription"/>
    <property type="evidence" value="ECO:0007669"/>
    <property type="project" value="InterPro"/>
</dbReference>
<gene>
    <name evidence="4" type="ORF">FNH06_13085</name>
</gene>
<dbReference type="Gene3D" id="1.10.10.10">
    <property type="entry name" value="Winged helix-like DNA-binding domain superfamily/Winged helix DNA-binding domain"/>
    <property type="match status" value="1"/>
</dbReference>
<dbReference type="Proteomes" id="UP000318578">
    <property type="component" value="Unassembled WGS sequence"/>
</dbReference>
<evidence type="ECO:0000313" key="5">
    <source>
        <dbReference type="Proteomes" id="UP000318578"/>
    </source>
</evidence>